<dbReference type="Proteomes" id="UP000095284">
    <property type="component" value="Unplaced"/>
</dbReference>
<organism evidence="8 10">
    <name type="scientific">Bursaphelenchus xylophilus</name>
    <name type="common">Pinewood nematode worm</name>
    <name type="synonym">Aphelenchoides xylophilus</name>
    <dbReference type="NCBI Taxonomy" id="6326"/>
    <lineage>
        <taxon>Eukaryota</taxon>
        <taxon>Metazoa</taxon>
        <taxon>Ecdysozoa</taxon>
        <taxon>Nematoda</taxon>
        <taxon>Chromadorea</taxon>
        <taxon>Rhabditida</taxon>
        <taxon>Tylenchina</taxon>
        <taxon>Tylenchomorpha</taxon>
        <taxon>Aphelenchoidea</taxon>
        <taxon>Aphelenchoididae</taxon>
        <taxon>Bursaphelenchus</taxon>
    </lineage>
</organism>
<evidence type="ECO:0000313" key="7">
    <source>
        <dbReference type="EMBL" id="CAG9081015.1"/>
    </source>
</evidence>
<dbReference type="eggNOG" id="ENOG502SMRX">
    <property type="taxonomic scope" value="Eukaryota"/>
</dbReference>
<evidence type="ECO:0000313" key="8">
    <source>
        <dbReference type="Proteomes" id="UP000095284"/>
    </source>
</evidence>
<dbReference type="InterPro" id="IPR013320">
    <property type="entry name" value="ConA-like_dom_sf"/>
</dbReference>
<feature type="compositionally biased region" description="Polar residues" evidence="2">
    <location>
        <begin position="931"/>
        <end position="940"/>
    </location>
</feature>
<dbReference type="InterPro" id="IPR058815">
    <property type="entry name" value="ConA_BAM2-like"/>
</dbReference>
<evidence type="ECO:0000256" key="3">
    <source>
        <dbReference type="SAM" id="Phobius"/>
    </source>
</evidence>
<dbReference type="EMBL" id="CAJFCV020000001">
    <property type="protein sequence ID" value="CAG9081015.1"/>
    <property type="molecule type" value="Genomic_DNA"/>
</dbReference>
<reference evidence="7" key="2">
    <citation type="submission" date="2020-08" db="EMBL/GenBank/DDBJ databases">
        <authorList>
            <person name="Kikuchi T."/>
        </authorList>
    </citation>
    <scope>NUCLEOTIDE SEQUENCE</scope>
    <source>
        <strain evidence="6">Ka4C1</strain>
    </source>
</reference>
<proteinExistence type="predicted"/>
<dbReference type="EMBL" id="CAJFDI010000001">
    <property type="protein sequence ID" value="CAD5208318.1"/>
    <property type="molecule type" value="Genomic_DNA"/>
</dbReference>
<feature type="signal peptide" evidence="4">
    <location>
        <begin position="1"/>
        <end position="16"/>
    </location>
</feature>
<comment type="caution">
    <text evidence="1">Lacks conserved residue(s) required for the propagation of feature annotation.</text>
</comment>
<dbReference type="AlphaFoldDB" id="A0A1I7S659"/>
<feature type="transmembrane region" description="Helical" evidence="3">
    <location>
        <begin position="881"/>
        <end position="903"/>
    </location>
</feature>
<dbReference type="PROSITE" id="PS50025">
    <property type="entry name" value="LAM_G_DOMAIN"/>
    <property type="match status" value="1"/>
</dbReference>
<gene>
    <name evidence="6" type="ORF">BXYJ_LOCUS554</name>
</gene>
<feature type="chain" id="PRO_5035399743" evidence="4">
    <location>
        <begin position="17"/>
        <end position="1014"/>
    </location>
</feature>
<dbReference type="InterPro" id="IPR001791">
    <property type="entry name" value="Laminin_G"/>
</dbReference>
<dbReference type="OrthoDB" id="5842451at2759"/>
<feature type="domain" description="Laminin G" evidence="5">
    <location>
        <begin position="380"/>
        <end position="596"/>
    </location>
</feature>
<dbReference type="Proteomes" id="UP000582659">
    <property type="component" value="Unassembled WGS sequence"/>
</dbReference>
<evidence type="ECO:0000313" key="6">
    <source>
        <dbReference type="EMBL" id="CAD5208318.1"/>
    </source>
</evidence>
<dbReference type="Gene3D" id="2.60.120.200">
    <property type="match status" value="1"/>
</dbReference>
<accession>A0A1I7S659</accession>
<keyword evidence="4" id="KW-0732">Signal</keyword>
<dbReference type="SUPFAM" id="SSF49899">
    <property type="entry name" value="Concanavalin A-like lectins/glucanases"/>
    <property type="match status" value="1"/>
</dbReference>
<evidence type="ECO:0000256" key="4">
    <source>
        <dbReference type="SAM" id="SignalP"/>
    </source>
</evidence>
<sequence length="1014" mass="113597">MLWPIIGLLFALQLHAQSPRPVEPRQSCRDHFLSGQTGTKVLPLLAGKEVYNVECEMPSDPESLLPVGLSVRNALERWTRLDSEPKTVGYQIKSWAFLRWTMAEADTCFQELSVSWIPDLASDRMIEFTVESIRGKSRTFHFNSSKTTVEEVFVLENEYAGVLHIFPPENMGNMSIELKTTALRCRQSVVPNAKCLFELNSRSDRIGIDITDDHHWVSFSFRTDIPSTPFLTLRGGDGPVRVDIIEGYLISVSQYVSPMKLLSDGHWHTAAVDVRNLVLFIDGRQNTGISLASRGRANKIDSMDIVLNGSVTGINFNGGAWECDGSISLQVYRTQHILRKICPKYEASYCQCKAPNSALMPALNRSIAKCSPPDSRKAYTLNRNSTHLAFFYYPQFRGPQTVSVVFKSDSDLGLVLLGQHKELGSSSSKQRYQVYYERDTMTAVSCLIEANQQFVCRACSIKRSGGYGRNEWIRVSLFYNQKNYQYLTVDEQICKLSPNEKAFSLNDIYNMNQLVNDVLFIGGSYYKKARGTARVKDDFKNKFFENTLEKPPSLKGCIAEIRVGGEILDMEKVLREQNEAILVDSERPVFAIEQGCLDCTELEDLCRGAPCRAVSPFQPKTPVCDCAKDFAVRSQMDGSCLQQEKDKYKPTALKLTDSEALTIEQSLGFVKQSFVDKIWGLLRFPETESDLAPIISFGEIQILVADYGRRVVVEIGGIREEFSVKHRDERLHLVSIERNPTMSASRVERTLTIRLDGDKREVRIPRIPIHAGSILQITPVPTTNKGFGGCLNGLSMSFDYDEDTMISSRYNLEDEHQHELLANIINKPVIAPNVSKLLMFGDSCGIRDPSVWNDNSTSLGLVGSYDPDGTSQTFNDEKTSLISLIVTILLILVVLFLILGYCYKRGRRHVYKTTTTSGYTPADEKLLMNGDNYTDGTSNGSPPPKIRPDFGDLSPTTPSRPLIIPGKPVIIEEKNDDYPSNRITRPVAVRRIPPTDSPSPPTSTKAPIANSEDV</sequence>
<keyword evidence="9" id="KW-1185">Reference proteome</keyword>
<reference evidence="10" key="1">
    <citation type="submission" date="2016-11" db="UniProtKB">
        <authorList>
            <consortium name="WormBaseParasite"/>
        </authorList>
    </citation>
    <scope>IDENTIFICATION</scope>
</reference>
<keyword evidence="3" id="KW-0812">Transmembrane</keyword>
<feature type="compositionally biased region" description="Basic and acidic residues" evidence="2">
    <location>
        <begin position="970"/>
        <end position="979"/>
    </location>
</feature>
<evidence type="ECO:0000313" key="10">
    <source>
        <dbReference type="WBParaSite" id="BXY_0849500.1"/>
    </source>
</evidence>
<feature type="region of interest" description="Disordered" evidence="2">
    <location>
        <begin position="927"/>
        <end position="1014"/>
    </location>
</feature>
<name>A0A1I7S659_BURXY</name>
<dbReference type="Pfam" id="PF26430">
    <property type="entry name" value="ConA_BAM2"/>
    <property type="match status" value="1"/>
</dbReference>
<evidence type="ECO:0000256" key="1">
    <source>
        <dbReference type="PROSITE-ProRule" id="PRU00122"/>
    </source>
</evidence>
<keyword evidence="3" id="KW-0472">Membrane</keyword>
<evidence type="ECO:0000259" key="5">
    <source>
        <dbReference type="PROSITE" id="PS50025"/>
    </source>
</evidence>
<dbReference type="WBParaSite" id="BXY_0849500.1">
    <property type="protein sequence ID" value="BXY_0849500.1"/>
    <property type="gene ID" value="BXY_0849500"/>
</dbReference>
<evidence type="ECO:0000313" key="9">
    <source>
        <dbReference type="Proteomes" id="UP000659654"/>
    </source>
</evidence>
<dbReference type="Proteomes" id="UP000659654">
    <property type="component" value="Unassembled WGS sequence"/>
</dbReference>
<keyword evidence="3" id="KW-1133">Transmembrane helix</keyword>
<evidence type="ECO:0000256" key="2">
    <source>
        <dbReference type="SAM" id="MobiDB-lite"/>
    </source>
</evidence>
<protein>
    <submittedName>
        <fullName evidence="6">(pine wood nematode) hypothetical protein</fullName>
    </submittedName>
    <submittedName>
        <fullName evidence="10">LAM_G_DOMAIN domain-containing protein</fullName>
    </submittedName>
</protein>